<feature type="region of interest" description="Disordered" evidence="1">
    <location>
        <begin position="36"/>
        <end position="57"/>
    </location>
</feature>
<reference evidence="2" key="1">
    <citation type="submission" date="2020-03" db="EMBL/GenBank/DDBJ databases">
        <authorList>
            <person name="Weist P."/>
        </authorList>
    </citation>
    <scope>NUCLEOTIDE SEQUENCE</scope>
</reference>
<evidence type="ECO:0000313" key="3">
    <source>
        <dbReference type="Proteomes" id="UP001153269"/>
    </source>
</evidence>
<name>A0A9N7Y8L2_PLEPL</name>
<keyword evidence="3" id="KW-1185">Reference proteome</keyword>
<dbReference type="AlphaFoldDB" id="A0A9N7Y8L2"/>
<proteinExistence type="predicted"/>
<protein>
    <submittedName>
        <fullName evidence="2">Uncharacterized protein</fullName>
    </submittedName>
</protein>
<dbReference type="EMBL" id="CADEAL010000222">
    <property type="protein sequence ID" value="CAB1416643.1"/>
    <property type="molecule type" value="Genomic_DNA"/>
</dbReference>
<organism evidence="2 3">
    <name type="scientific">Pleuronectes platessa</name>
    <name type="common">European plaice</name>
    <dbReference type="NCBI Taxonomy" id="8262"/>
    <lineage>
        <taxon>Eukaryota</taxon>
        <taxon>Metazoa</taxon>
        <taxon>Chordata</taxon>
        <taxon>Craniata</taxon>
        <taxon>Vertebrata</taxon>
        <taxon>Euteleostomi</taxon>
        <taxon>Actinopterygii</taxon>
        <taxon>Neopterygii</taxon>
        <taxon>Teleostei</taxon>
        <taxon>Neoteleostei</taxon>
        <taxon>Acanthomorphata</taxon>
        <taxon>Carangaria</taxon>
        <taxon>Pleuronectiformes</taxon>
        <taxon>Pleuronectoidei</taxon>
        <taxon>Pleuronectidae</taxon>
        <taxon>Pleuronectes</taxon>
    </lineage>
</organism>
<evidence type="ECO:0000313" key="2">
    <source>
        <dbReference type="EMBL" id="CAB1416643.1"/>
    </source>
</evidence>
<gene>
    <name evidence="2" type="ORF">PLEPLA_LOCUS4434</name>
</gene>
<evidence type="ECO:0000256" key="1">
    <source>
        <dbReference type="SAM" id="MobiDB-lite"/>
    </source>
</evidence>
<sequence length="139" mass="15449">MAPFAGELDRSYIASLKCFIMMGGLVLMPLQSGPLSPPAARIPPDTETETQRDTTHTDIDRGRLRLFCLPFSPSTRDNVVLSILETVRQYYAPHVLDQAPDLGRQNLFCSGPVPLELSSQKQIRHCTELSTFKTSVKSN</sequence>
<comment type="caution">
    <text evidence="2">The sequence shown here is derived from an EMBL/GenBank/DDBJ whole genome shotgun (WGS) entry which is preliminary data.</text>
</comment>
<dbReference type="Proteomes" id="UP001153269">
    <property type="component" value="Unassembled WGS sequence"/>
</dbReference>
<accession>A0A9N7Y8L2</accession>